<evidence type="ECO:0000313" key="1">
    <source>
        <dbReference type="EMBL" id="WNM59190.1"/>
    </source>
</evidence>
<name>A0AA96JTG9_9BACT</name>
<reference evidence="1 2" key="1">
    <citation type="submission" date="2023-01" db="EMBL/GenBank/DDBJ databases">
        <title>Cultivation and genomic characterization of new, ubiquitous marine nitrite-oxidizing bacteria from the Nitrospirales.</title>
        <authorList>
            <person name="Mueller A.J."/>
            <person name="Daebeler A."/>
            <person name="Herbold C.W."/>
            <person name="Kirkegaard R.H."/>
            <person name="Daims H."/>
        </authorList>
    </citation>
    <scope>NUCLEOTIDE SEQUENCE [LARGE SCALE GENOMIC DNA]</scope>
    <source>
        <strain evidence="1 2">VA</strain>
    </source>
</reference>
<keyword evidence="2" id="KW-1185">Reference proteome</keyword>
<accession>A0AA96JTG9</accession>
<dbReference type="Proteomes" id="UP001302719">
    <property type="component" value="Chromosome"/>
</dbReference>
<dbReference type="RefSeq" id="WP_312645888.1">
    <property type="nucleotide sequence ID" value="NZ_CP116967.1"/>
</dbReference>
<dbReference type="EMBL" id="CP116967">
    <property type="protein sequence ID" value="WNM59190.1"/>
    <property type="molecule type" value="Genomic_DNA"/>
</dbReference>
<gene>
    <name evidence="1" type="ORF">PP769_05340</name>
</gene>
<protein>
    <submittedName>
        <fullName evidence="1">Uncharacterized protein</fullName>
    </submittedName>
</protein>
<organism evidence="1 2">
    <name type="scientific">Candidatus Nitrospira allomarina</name>
    <dbReference type="NCBI Taxonomy" id="3020900"/>
    <lineage>
        <taxon>Bacteria</taxon>
        <taxon>Pseudomonadati</taxon>
        <taxon>Nitrospirota</taxon>
        <taxon>Nitrospiria</taxon>
        <taxon>Nitrospirales</taxon>
        <taxon>Nitrospiraceae</taxon>
        <taxon>Nitrospira</taxon>
    </lineage>
</organism>
<dbReference type="AlphaFoldDB" id="A0AA96JTG9"/>
<dbReference type="KEGG" id="nall:PP769_05340"/>
<evidence type="ECO:0000313" key="2">
    <source>
        <dbReference type="Proteomes" id="UP001302719"/>
    </source>
</evidence>
<proteinExistence type="predicted"/>
<sequence length="271" mass="28552">MRVSSLPQFFDKLSPAPLVIMILVAAVFSVPSVVYAQDPYPNQAIAFFNAKECPGGWTPTGKLLDGMAGRFFVPVMPNGTTQHTVEAALASGENRTHTHSFSSSITLSSTYINGVDGCCDNSQTSEGNYTFSGTTAPSSSEVPYVQLLVCIKTEGPDSGDIPSGVLIFTAGLDCPSGWSQPAATQGRFMVGLPPGGSPLAIFGGDPLAPHEDRTHAHSFSDSFTPDSKSLSQAPWWKAWGYGHSGAQNYSGESGTASTGLPYMQILQCEKG</sequence>